<keyword evidence="3 12" id="KW-0812">Transmembrane</keyword>
<name>A0A2U3L4R0_9BACT</name>
<keyword evidence="2 12" id="KW-0138">CF(0)</keyword>
<dbReference type="PROSITE" id="PS51257">
    <property type="entry name" value="PROKAR_LIPOPROTEIN"/>
    <property type="match status" value="1"/>
</dbReference>
<comment type="similarity">
    <text evidence="12">Belongs to the ATPase B chain family.</text>
</comment>
<feature type="signal peptide" evidence="15">
    <location>
        <begin position="1"/>
        <end position="36"/>
    </location>
</feature>
<organism evidence="16 17">
    <name type="scientific">Candidatus Sulfotelmatobacter kueseliae</name>
    <dbReference type="NCBI Taxonomy" id="2042962"/>
    <lineage>
        <taxon>Bacteria</taxon>
        <taxon>Pseudomonadati</taxon>
        <taxon>Acidobacteriota</taxon>
        <taxon>Terriglobia</taxon>
        <taxon>Terriglobales</taxon>
        <taxon>Candidatus Korobacteraceae</taxon>
        <taxon>Candidatus Sulfotelmatobacter</taxon>
    </lineage>
</organism>
<evidence type="ECO:0000256" key="2">
    <source>
        <dbReference type="ARBA" id="ARBA00022547"/>
    </source>
</evidence>
<sequence>MISRKMISTKMVSPSKIVRACLLVLLIVSSACLLSAQDRSASSSSDQQQVSNDSSQNPGSPGRELAQGSKEAAGQEKDEMDEFKHSPSVQLISRLTGLNVGNSYWLAEMLNFAVIAAIIIWAGRKYLPGIFRDRTAAIQKAMQEAQKASEEARRKLAEIETRLMKLDVEIGMMRNAAEKEATEEEARIQAAAQEDARKIVAAAEQEIAAAAKAARRQLTAHAADLAVGLAKKQIHVDAATDQSLVRNFARELGASDNSGKDKN</sequence>
<keyword evidence="13" id="KW-0175">Coiled coil</keyword>
<dbReference type="CDD" id="cd06503">
    <property type="entry name" value="ATP-synt_Fo_b"/>
    <property type="match status" value="1"/>
</dbReference>
<dbReference type="GO" id="GO:0012505">
    <property type="term" value="C:endomembrane system"/>
    <property type="evidence" value="ECO:0007669"/>
    <property type="project" value="UniProtKB-SubCell"/>
</dbReference>
<comment type="function">
    <text evidence="10">Component of the F(0) channel, it forms part of the peripheral stalk, linking F(1) to F(0). The b'-subunit is a diverged and duplicated form of b found in plants and photosynthetic bacteria.</text>
</comment>
<keyword evidence="4 12" id="KW-0375">Hydrogen ion transport</keyword>
<keyword evidence="8 12" id="KW-0066">ATP synthesis</keyword>
<dbReference type="HAMAP" id="MF_01398">
    <property type="entry name" value="ATP_synth_b_bprime"/>
    <property type="match status" value="1"/>
</dbReference>
<gene>
    <name evidence="12 16" type="primary">atpF</name>
    <name evidence="16" type="ORF">SBA1_680003</name>
</gene>
<dbReference type="Pfam" id="PF00430">
    <property type="entry name" value="ATP-synt_B"/>
    <property type="match status" value="1"/>
</dbReference>
<keyword evidence="6 12" id="KW-0406">Ion transport</keyword>
<evidence type="ECO:0000256" key="12">
    <source>
        <dbReference type="HAMAP-Rule" id="MF_01398"/>
    </source>
</evidence>
<evidence type="ECO:0000256" key="4">
    <source>
        <dbReference type="ARBA" id="ARBA00022781"/>
    </source>
</evidence>
<dbReference type="PANTHER" id="PTHR34264">
    <property type="entry name" value="ATP SYNTHASE SUBUNIT B, CHLOROPLASTIC"/>
    <property type="match status" value="1"/>
</dbReference>
<feature type="compositionally biased region" description="Basic and acidic residues" evidence="14">
    <location>
        <begin position="73"/>
        <end position="83"/>
    </location>
</feature>
<reference evidence="17" key="1">
    <citation type="submission" date="2018-02" db="EMBL/GenBank/DDBJ databases">
        <authorList>
            <person name="Hausmann B."/>
        </authorList>
    </citation>
    <scope>NUCLEOTIDE SEQUENCE [LARGE SCALE GENOMIC DNA]</scope>
    <source>
        <strain evidence="17">Peat soil MAG SbA1</strain>
    </source>
</reference>
<evidence type="ECO:0000256" key="1">
    <source>
        <dbReference type="ARBA" id="ARBA00022448"/>
    </source>
</evidence>
<comment type="subcellular location">
    <subcellularLocation>
        <location evidence="12">Cell membrane</location>
        <topology evidence="12">Single-pass membrane protein</topology>
    </subcellularLocation>
    <subcellularLocation>
        <location evidence="11">Endomembrane system</location>
        <topology evidence="11">Single-pass membrane protein</topology>
    </subcellularLocation>
</comment>
<dbReference type="PANTHER" id="PTHR34264:SF3">
    <property type="entry name" value="ATP SYNTHASE SUBUNIT B, CHLOROPLASTIC"/>
    <property type="match status" value="1"/>
</dbReference>
<evidence type="ECO:0000256" key="3">
    <source>
        <dbReference type="ARBA" id="ARBA00022692"/>
    </source>
</evidence>
<dbReference type="GO" id="GO:0005886">
    <property type="term" value="C:plasma membrane"/>
    <property type="evidence" value="ECO:0007669"/>
    <property type="project" value="UniProtKB-SubCell"/>
</dbReference>
<dbReference type="OrthoDB" id="123339at2"/>
<dbReference type="Proteomes" id="UP000238701">
    <property type="component" value="Unassembled WGS sequence"/>
</dbReference>
<evidence type="ECO:0000256" key="7">
    <source>
        <dbReference type="ARBA" id="ARBA00023136"/>
    </source>
</evidence>
<dbReference type="GO" id="GO:0046933">
    <property type="term" value="F:proton-transporting ATP synthase activity, rotational mechanism"/>
    <property type="evidence" value="ECO:0007669"/>
    <property type="project" value="UniProtKB-UniRule"/>
</dbReference>
<keyword evidence="12" id="KW-1003">Cell membrane</keyword>
<keyword evidence="1 12" id="KW-0813">Transport</keyword>
<evidence type="ECO:0000313" key="16">
    <source>
        <dbReference type="EMBL" id="SPF46749.1"/>
    </source>
</evidence>
<keyword evidence="7 12" id="KW-0472">Membrane</keyword>
<evidence type="ECO:0000256" key="5">
    <source>
        <dbReference type="ARBA" id="ARBA00022989"/>
    </source>
</evidence>
<feature type="transmembrane region" description="Helical" evidence="12">
    <location>
        <begin position="104"/>
        <end position="122"/>
    </location>
</feature>
<proteinExistence type="inferred from homology"/>
<dbReference type="GO" id="GO:0045259">
    <property type="term" value="C:proton-transporting ATP synthase complex"/>
    <property type="evidence" value="ECO:0007669"/>
    <property type="project" value="UniProtKB-KW"/>
</dbReference>
<accession>A0A2U3L4R0</accession>
<feature type="compositionally biased region" description="Low complexity" evidence="14">
    <location>
        <begin position="43"/>
        <end position="57"/>
    </location>
</feature>
<dbReference type="EMBL" id="OMOD01000164">
    <property type="protein sequence ID" value="SPF46749.1"/>
    <property type="molecule type" value="Genomic_DNA"/>
</dbReference>
<evidence type="ECO:0000256" key="6">
    <source>
        <dbReference type="ARBA" id="ARBA00023065"/>
    </source>
</evidence>
<evidence type="ECO:0000256" key="10">
    <source>
        <dbReference type="ARBA" id="ARBA00025614"/>
    </source>
</evidence>
<evidence type="ECO:0000256" key="11">
    <source>
        <dbReference type="ARBA" id="ARBA00037847"/>
    </source>
</evidence>
<comment type="function">
    <text evidence="9 12">F(1)F(0) ATP synthase produces ATP from ADP in the presence of a proton or sodium gradient. F-type ATPases consist of two structural domains, F(1) containing the extramembraneous catalytic core and F(0) containing the membrane proton channel, linked together by a central stalk and a peripheral stalk. During catalysis, ATP synthesis in the catalytic domain of F(1) is coupled via a rotary mechanism of the central stalk subunits to proton translocation.</text>
</comment>
<evidence type="ECO:0000256" key="15">
    <source>
        <dbReference type="SAM" id="SignalP"/>
    </source>
</evidence>
<evidence type="ECO:0000313" key="17">
    <source>
        <dbReference type="Proteomes" id="UP000238701"/>
    </source>
</evidence>
<evidence type="ECO:0000256" key="14">
    <source>
        <dbReference type="SAM" id="MobiDB-lite"/>
    </source>
</evidence>
<evidence type="ECO:0000256" key="13">
    <source>
        <dbReference type="SAM" id="Coils"/>
    </source>
</evidence>
<feature type="region of interest" description="Disordered" evidence="14">
    <location>
        <begin position="43"/>
        <end position="83"/>
    </location>
</feature>
<feature type="coiled-coil region" evidence="13">
    <location>
        <begin position="135"/>
        <end position="213"/>
    </location>
</feature>
<evidence type="ECO:0000256" key="9">
    <source>
        <dbReference type="ARBA" id="ARBA00025198"/>
    </source>
</evidence>
<keyword evidence="15" id="KW-0732">Signal</keyword>
<dbReference type="InterPro" id="IPR002146">
    <property type="entry name" value="ATP_synth_b/b'su_bac/chlpt"/>
</dbReference>
<protein>
    <recommendedName>
        <fullName evidence="12">ATP synthase subunit b</fullName>
    </recommendedName>
    <alternativeName>
        <fullName evidence="12">ATP synthase F(0) sector subunit b</fullName>
    </alternativeName>
    <alternativeName>
        <fullName evidence="12">ATPase subunit I</fullName>
    </alternativeName>
    <alternativeName>
        <fullName evidence="12">F-type ATPase subunit b</fullName>
        <shortName evidence="12">F-ATPase subunit b</shortName>
    </alternativeName>
</protein>
<evidence type="ECO:0000256" key="8">
    <source>
        <dbReference type="ARBA" id="ARBA00023310"/>
    </source>
</evidence>
<keyword evidence="5 12" id="KW-1133">Transmembrane helix</keyword>
<comment type="subunit">
    <text evidence="12">F-type ATPases have 2 components, F(1) - the catalytic core - and F(0) - the membrane proton channel. F(1) has five subunits: alpha(3), beta(3), gamma(1), delta(1), epsilon(1). F(0) has three main subunits: a(1), b(2) and c(10-14). The alpha and beta chains form an alternating ring which encloses part of the gamma chain. F(1) is attached to F(0) by a central stalk formed by the gamma and epsilon chains, while a peripheral stalk is formed by the delta and b chains.</text>
</comment>
<dbReference type="AlphaFoldDB" id="A0A2U3L4R0"/>
<feature type="chain" id="PRO_5015539682" description="ATP synthase subunit b" evidence="15">
    <location>
        <begin position="37"/>
        <end position="263"/>
    </location>
</feature>